<evidence type="ECO:0000313" key="1">
    <source>
        <dbReference type="EMBL" id="KAJ8672250.1"/>
    </source>
</evidence>
<organism evidence="1 2">
    <name type="scientific">Eretmocerus hayati</name>
    <dbReference type="NCBI Taxonomy" id="131215"/>
    <lineage>
        <taxon>Eukaryota</taxon>
        <taxon>Metazoa</taxon>
        <taxon>Ecdysozoa</taxon>
        <taxon>Arthropoda</taxon>
        <taxon>Hexapoda</taxon>
        <taxon>Insecta</taxon>
        <taxon>Pterygota</taxon>
        <taxon>Neoptera</taxon>
        <taxon>Endopterygota</taxon>
        <taxon>Hymenoptera</taxon>
        <taxon>Apocrita</taxon>
        <taxon>Proctotrupomorpha</taxon>
        <taxon>Chalcidoidea</taxon>
        <taxon>Aphelinidae</taxon>
        <taxon>Aphelininae</taxon>
        <taxon>Eretmocerus</taxon>
    </lineage>
</organism>
<protein>
    <submittedName>
        <fullName evidence="1">Uncharacterized protein</fullName>
    </submittedName>
</protein>
<reference evidence="1" key="1">
    <citation type="submission" date="2023-04" db="EMBL/GenBank/DDBJ databases">
        <title>A chromosome-level genome assembly of the parasitoid wasp Eretmocerus hayati.</title>
        <authorList>
            <person name="Zhong Y."/>
            <person name="Liu S."/>
            <person name="Liu Y."/>
        </authorList>
    </citation>
    <scope>NUCLEOTIDE SEQUENCE</scope>
    <source>
        <strain evidence="1">ZJU_SS_LIU_2023</strain>
    </source>
</reference>
<gene>
    <name evidence="1" type="ORF">QAD02_003509</name>
</gene>
<dbReference type="EMBL" id="CM056743">
    <property type="protein sequence ID" value="KAJ8672250.1"/>
    <property type="molecule type" value="Genomic_DNA"/>
</dbReference>
<evidence type="ECO:0000313" key="2">
    <source>
        <dbReference type="Proteomes" id="UP001239111"/>
    </source>
</evidence>
<comment type="caution">
    <text evidence="1">The sequence shown here is derived from an EMBL/GenBank/DDBJ whole genome shotgun (WGS) entry which is preliminary data.</text>
</comment>
<proteinExistence type="predicted"/>
<dbReference type="Proteomes" id="UP001239111">
    <property type="component" value="Chromosome 3"/>
</dbReference>
<sequence>MSFAEQFNRSWDDIENLPAEQRAKAWKEFMRVRELEKNTHLRNAHDTIMGIHNHTSVQSALKNIPAYHGTTPLKDFVQDMKNYRDTIPKEKEQEFLRGLITKIRGEARKFLTNVDIQSVDELIKVLKLNFAPRKSYVHYVHELMTACMNKKETPRQFYDRLKVFINAALTAAKEDRIGENADLDDKPHLEPIALKTFVRGLPDTLEPAIALSKPKTLIEALQSVEQLEKFSFETNSEAELYFIRPQEMSGPNPRPQNIRPNSPARQVHEKQGQPVKIIDDNDPNLYGRNSMPYNLNRDDMQLPPPLSINSEGGIDAHPNLRYGNHLSQPPSILKRTGSRAPSPYQRPNSPASRPVSPGRNYNQNQYNRNQYPYNMQYPCPFPPTYPPLFYYPNPSIFPPFTNHYPGRNPSQVPNIGLNITMPNWKGRKTHLPPRRIHIRLLQFTRLIRMEMRIYQGLMLDQVFL</sequence>
<keyword evidence="2" id="KW-1185">Reference proteome</keyword>
<name>A0ACC2NLV6_9HYME</name>
<accession>A0ACC2NLV6</accession>